<name>A0A812TV90_9DINO</name>
<evidence type="ECO:0000259" key="4">
    <source>
        <dbReference type="PROSITE" id="PS50102"/>
    </source>
</evidence>
<comment type="caution">
    <text evidence="5">The sequence shown here is derived from an EMBL/GenBank/DDBJ whole genome shotgun (WGS) entry which is preliminary data.</text>
</comment>
<keyword evidence="1 2" id="KW-0694">RNA-binding</keyword>
<keyword evidence="6" id="KW-1185">Reference proteome</keyword>
<evidence type="ECO:0000313" key="6">
    <source>
        <dbReference type="Proteomes" id="UP000601435"/>
    </source>
</evidence>
<proteinExistence type="predicted"/>
<dbReference type="InterPro" id="IPR012677">
    <property type="entry name" value="Nucleotide-bd_a/b_plait_sf"/>
</dbReference>
<evidence type="ECO:0000256" key="2">
    <source>
        <dbReference type="PROSITE-ProRule" id="PRU00176"/>
    </source>
</evidence>
<feature type="region of interest" description="Disordered" evidence="3">
    <location>
        <begin position="1"/>
        <end position="24"/>
    </location>
</feature>
<dbReference type="PROSITE" id="PS50102">
    <property type="entry name" value="RRM"/>
    <property type="match status" value="2"/>
</dbReference>
<evidence type="ECO:0000256" key="1">
    <source>
        <dbReference type="ARBA" id="ARBA00022884"/>
    </source>
</evidence>
<dbReference type="PANTHER" id="PTHR48025">
    <property type="entry name" value="OS02G0815200 PROTEIN"/>
    <property type="match status" value="1"/>
</dbReference>
<accession>A0A812TV90</accession>
<dbReference type="InterPro" id="IPR035979">
    <property type="entry name" value="RBD_domain_sf"/>
</dbReference>
<protein>
    <submittedName>
        <fullName evidence="5">Cmpk protein</fullName>
    </submittedName>
</protein>
<reference evidence="5" key="1">
    <citation type="submission" date="2021-02" db="EMBL/GenBank/DDBJ databases">
        <authorList>
            <person name="Dougan E. K."/>
            <person name="Rhodes N."/>
            <person name="Thang M."/>
            <person name="Chan C."/>
        </authorList>
    </citation>
    <scope>NUCLEOTIDE SEQUENCE</scope>
</reference>
<feature type="domain" description="RRM" evidence="4">
    <location>
        <begin position="1038"/>
        <end position="1120"/>
    </location>
</feature>
<evidence type="ECO:0000256" key="3">
    <source>
        <dbReference type="SAM" id="MobiDB-lite"/>
    </source>
</evidence>
<dbReference type="Gene3D" id="3.40.50.300">
    <property type="entry name" value="P-loop containing nucleotide triphosphate hydrolases"/>
    <property type="match status" value="1"/>
</dbReference>
<dbReference type="Gene3D" id="3.30.70.330">
    <property type="match status" value="2"/>
</dbReference>
<feature type="compositionally biased region" description="Basic and acidic residues" evidence="3">
    <location>
        <begin position="1"/>
        <end position="16"/>
    </location>
</feature>
<dbReference type="Pfam" id="PF00406">
    <property type="entry name" value="ADK"/>
    <property type="match status" value="1"/>
</dbReference>
<dbReference type="InterPro" id="IPR000504">
    <property type="entry name" value="RRM_dom"/>
</dbReference>
<dbReference type="SMART" id="SM00360">
    <property type="entry name" value="RRM"/>
    <property type="match status" value="2"/>
</dbReference>
<dbReference type="OrthoDB" id="442176at2759"/>
<sequence>MADEVRKREMSDRDEMAGSASTSPGGAYEPCKVVLLMGPPASGKSTLGENLSKHFKGKHIDLGVTLREFSSRPPEAILVEALRQEMEEAVRTVAAKPAHFVFVNGFPRMMDGFRFWQNHSDVVKPSLVLVLEAPDDLLKERAEQRGREGDEKFEERLGFYRMSTEPVIAAFRKAGITRQIDATGSPQLVSGSAGFHMQPSLVFACGDPKLYGAVCRQAVARLGTRLKHINVDRIREAVGSKFVAAEIFKEVAMYGPWGSPILLEGFPRDLEELKTLSEDGLVTLDFNSGLVFSGNFVRSFQDAELGSVDAVVKLLQCCQPLQVSPIFSAVGLLKSWMDAARHMPWWDFSFFLSEAQPSYLAYMRQESAIAARHPAGDAGYMRPSVSPPMDAWLCWFTHQLHTDDYAGFCQRLAGVGLGVGPLPPATSATWKAREEKATAVEKPREADSQISMEADALVNVPTAFVLAFAAFEEAGLSPLSDPRAVVCLMDKPAAKEPDLMSRFVKLLHVFYRRFWIIMGEAGPKSLTGPAVEMDWIWHAHMTHPLYSEDCRRIFDHLLPHVPCKPGESEPIRSSPKDAGRVAMSQLNELLRSQLRDLAQSQHLQDALKWESKHTEADDAVALGCFIPGGDRTWLAEKLRSAGGRLGQAFLKSLRDPGAWTCPSPTQNGLGGDSMKLSVSVQLMSGDKVFDRVMSKTSTVAELAALLRQEGESEDLKFFVQGTEVPADVRLGDTQVARGSVVQLVRIKRPPPVVTRRTSSPDWNRIPCTCFTDFCEFHVLAASGQNTLKFMRDLREGDMVRTGSSVESEKYRQISRLAIRCELTAPGAAPRFFQPSVGKAFRTQEFIFVEWANDGPPVKSSYSPIPFLLLAFLKALRIGLRRSALWAAVVKTSDASVSRSAEENKLFVGSLPPDIQKEEIEFVFKTYGTVTDVHVIAGDSSFGLQVLAPGAVKNRDRQHFMIREDAENAIQVNWARSSKGGGKDGGKGGGGGGGGWSNGYGKGGLGESWDSWGKGGCYGGKGGGGGWDDGKGGNGKGGTRLFVGNLPPDVTDDQLQYVFKAYGNVLKTFIMSGKSKSGQNCAFVEYELFDEAETAIQTLHEKYEIKPGDENSPLSFILGNSLDTAVKYGLDTGFGFIQTVCAIIGTVTVTRAAKRAMYPQAHPVEPLFNRLRMEGGPLPPTSQHVWFSTDPYKLLRHNRIVVLQGECQSGKTMLLRTAIPWSRRWTIWPLSWICWRGLYMNGGEAHRQDSFGQWITFQMFGTLVKGGSEVKQCVWAYRKQQWFCLLMEKLRIPLPLLLPKPVFVIVDNFEEVLRKYPEQAMAWADAIVHSHSRNNYARVMFVVNSDYGAESLLNLATRGVHFERIYMEPPKEDWRYARADKELLKQCGCNVGLYWMVLRQLRNGSLDRCEVDQFVKETRARWKRDFSVPFPVWPHQSWFNLPLTQAKCELVKGLAVLLKSEYRTPEQNFIRVNKILEVVIPQLELLDSTQLFDTSIGDWTRYSTATGETREGSEISRQIASGDQRWFVLQYFAPSCRSLSNEGTMKAPSQAFISHAKI</sequence>
<dbReference type="Pfam" id="PF00076">
    <property type="entry name" value="RRM_1"/>
    <property type="match status" value="1"/>
</dbReference>
<dbReference type="CDD" id="cd00590">
    <property type="entry name" value="RRM_SF"/>
    <property type="match status" value="1"/>
</dbReference>
<gene>
    <name evidence="5" type="primary">cmpk</name>
    <name evidence="5" type="ORF">SNEC2469_LOCUS15541</name>
</gene>
<feature type="domain" description="RRM" evidence="4">
    <location>
        <begin position="903"/>
        <end position="976"/>
    </location>
</feature>
<evidence type="ECO:0000313" key="5">
    <source>
        <dbReference type="EMBL" id="CAE7539921.1"/>
    </source>
</evidence>
<dbReference type="PANTHER" id="PTHR48025:SF1">
    <property type="entry name" value="RRM DOMAIN-CONTAINING PROTEIN"/>
    <property type="match status" value="1"/>
</dbReference>
<dbReference type="GO" id="GO:0003729">
    <property type="term" value="F:mRNA binding"/>
    <property type="evidence" value="ECO:0007669"/>
    <property type="project" value="TreeGrafter"/>
</dbReference>
<dbReference type="Proteomes" id="UP000601435">
    <property type="component" value="Unassembled WGS sequence"/>
</dbReference>
<dbReference type="SUPFAM" id="SSF54928">
    <property type="entry name" value="RNA-binding domain, RBD"/>
    <property type="match status" value="2"/>
</dbReference>
<organism evidence="5 6">
    <name type="scientific">Symbiodinium necroappetens</name>
    <dbReference type="NCBI Taxonomy" id="1628268"/>
    <lineage>
        <taxon>Eukaryota</taxon>
        <taxon>Sar</taxon>
        <taxon>Alveolata</taxon>
        <taxon>Dinophyceae</taxon>
        <taxon>Suessiales</taxon>
        <taxon>Symbiodiniaceae</taxon>
        <taxon>Symbiodinium</taxon>
    </lineage>
</organism>
<dbReference type="InterPro" id="IPR050502">
    <property type="entry name" value="Euk_RNA-bind_prot"/>
</dbReference>
<dbReference type="SUPFAM" id="SSF52540">
    <property type="entry name" value="P-loop containing nucleoside triphosphate hydrolases"/>
    <property type="match status" value="1"/>
</dbReference>
<dbReference type="InterPro" id="IPR027417">
    <property type="entry name" value="P-loop_NTPase"/>
</dbReference>
<dbReference type="EMBL" id="CAJNJA010025252">
    <property type="protein sequence ID" value="CAE7539921.1"/>
    <property type="molecule type" value="Genomic_DNA"/>
</dbReference>